<evidence type="ECO:0000256" key="8">
    <source>
        <dbReference type="ARBA" id="ARBA00023273"/>
    </source>
</evidence>
<sequence length="571" mass="63590">VDKGFDIILSETDTISLLDLPPTLVSEDAEDADAVKQRNRDYAEFCSSKMGSDNFFERSSQTLVGEHKCKYTQTDTFVFMLTGTIATTWDIYDSFSMSNENRETRESERVDYLTSTRNKKNKDISEFQKSKIVRVISTGSGISSAAETDADLFMLKTESNLEKILSSEAFMKSVSIMERVIVLNIFQPKLAAFRGLHVLKDPDSEVRPGSEERITEEKGHYLTPTLEPLWTFVSPLTRGHNITCMTWNKKNPDILAVGYVGGSSGNPQPGLICCWSLKNLVSGRNECFPCHTSVTCLEFSSSNPSHLAVGMYDGSVAIYNVQVVNDMACIANSRDCAKRHTQPVWQVTWTKQQLQLSGEEREEVLVSVSGDGRITKWLILHNDFNCVDLMILKRSSGQGRKQSIGGGRKQSIGGGRKQSIGTLFHMALQDTGIYVIGTWDGSMHKCSLSNSDHFLDTYCKHPSPVTHIEWSPIYSDVFLSTSSDGTIQLWKVDTLNPKMSFTSVQSIVDSVKWSPNCGTVFAAIYRHRVEVWDLCQSIMRPTLVHHAEPGVTLSSLLFAKGSDSILVGDSR</sequence>
<dbReference type="GeneTree" id="ENSGT00940000156209"/>
<keyword evidence="14" id="KW-1185">Reference proteome</keyword>
<evidence type="ECO:0000256" key="12">
    <source>
        <dbReference type="PROSITE-ProRule" id="PRU00221"/>
    </source>
</evidence>
<evidence type="ECO:0000256" key="11">
    <source>
        <dbReference type="ARBA" id="ARBA00041557"/>
    </source>
</evidence>
<name>A0A096MCV7_POEFO</name>
<comment type="subcellular location">
    <subcellularLocation>
        <location evidence="1">Cytoplasm</location>
        <location evidence="1">Cytoskeleton</location>
        <location evidence="1">Flagellum axoneme</location>
    </subcellularLocation>
    <subcellularLocation>
        <location evidence="9">Dynein axonemal particle</location>
    </subcellularLocation>
</comment>
<dbReference type="GO" id="GO:0045503">
    <property type="term" value="F:dynein light chain binding"/>
    <property type="evidence" value="ECO:0007669"/>
    <property type="project" value="TreeGrafter"/>
</dbReference>
<evidence type="ECO:0000256" key="7">
    <source>
        <dbReference type="ARBA" id="ARBA00023212"/>
    </source>
</evidence>
<dbReference type="InterPro" id="IPR050687">
    <property type="entry name" value="Dynein_IC"/>
</dbReference>
<dbReference type="InterPro" id="IPR015943">
    <property type="entry name" value="WD40/YVTN_repeat-like_dom_sf"/>
</dbReference>
<dbReference type="EMBL" id="AYCK01011095">
    <property type="status" value="NOT_ANNOTATED_CDS"/>
    <property type="molecule type" value="Genomic_DNA"/>
</dbReference>
<keyword evidence="5" id="KW-0282">Flagellum</keyword>
<reference evidence="13" key="2">
    <citation type="submission" date="2025-08" db="UniProtKB">
        <authorList>
            <consortium name="Ensembl"/>
        </authorList>
    </citation>
    <scope>IDENTIFICATION</scope>
</reference>
<dbReference type="GO" id="GO:0003341">
    <property type="term" value="P:cilium movement"/>
    <property type="evidence" value="ECO:0007669"/>
    <property type="project" value="TreeGrafter"/>
</dbReference>
<dbReference type="Pfam" id="PF00400">
    <property type="entry name" value="WD40"/>
    <property type="match status" value="2"/>
</dbReference>
<evidence type="ECO:0000256" key="9">
    <source>
        <dbReference type="ARBA" id="ARBA00024190"/>
    </source>
</evidence>
<evidence type="ECO:0000313" key="14">
    <source>
        <dbReference type="Proteomes" id="UP000028760"/>
    </source>
</evidence>
<dbReference type="PROSITE" id="PS50294">
    <property type="entry name" value="WD_REPEATS_REGION"/>
    <property type="match status" value="1"/>
</dbReference>
<keyword evidence="2" id="KW-0963">Cytoplasm</keyword>
<protein>
    <recommendedName>
        <fullName evidence="10">Dynein axonemal intermediate chain 4</fullName>
    </recommendedName>
    <alternativeName>
        <fullName evidence="11">WD repeat-containing protein 78</fullName>
    </alternativeName>
</protein>
<dbReference type="GO" id="GO:0005858">
    <property type="term" value="C:axonemal dynein complex"/>
    <property type="evidence" value="ECO:0007669"/>
    <property type="project" value="TreeGrafter"/>
</dbReference>
<reference evidence="14" key="1">
    <citation type="submission" date="2013-10" db="EMBL/GenBank/DDBJ databases">
        <authorList>
            <person name="Schartl M."/>
            <person name="Warren W."/>
        </authorList>
    </citation>
    <scope>NUCLEOTIDE SEQUENCE [LARGE SCALE GENOMIC DNA]</scope>
    <source>
        <strain evidence="14">female</strain>
    </source>
</reference>
<evidence type="ECO:0000256" key="10">
    <source>
        <dbReference type="ARBA" id="ARBA00040002"/>
    </source>
</evidence>
<feature type="repeat" description="WD" evidence="12">
    <location>
        <begin position="458"/>
        <end position="500"/>
    </location>
</feature>
<dbReference type="Ensembl" id="ENSPFOT00000031965.1">
    <property type="protein sequence ID" value="ENSPFOP00000029248.1"/>
    <property type="gene ID" value="ENSPFOG00000007690.2"/>
</dbReference>
<dbReference type="PROSITE" id="PS50082">
    <property type="entry name" value="WD_REPEATS_2"/>
    <property type="match status" value="1"/>
</dbReference>
<dbReference type="Gene3D" id="2.130.10.10">
    <property type="entry name" value="YVTN repeat-like/Quinoprotein amine dehydrogenase"/>
    <property type="match status" value="1"/>
</dbReference>
<evidence type="ECO:0000313" key="13">
    <source>
        <dbReference type="Ensembl" id="ENSPFOP00000029248.1"/>
    </source>
</evidence>
<keyword evidence="7" id="KW-0206">Cytoskeleton</keyword>
<dbReference type="SUPFAM" id="SSF50978">
    <property type="entry name" value="WD40 repeat-like"/>
    <property type="match status" value="1"/>
</dbReference>
<dbReference type="PANTHER" id="PTHR12442">
    <property type="entry name" value="DYNEIN INTERMEDIATE CHAIN"/>
    <property type="match status" value="1"/>
</dbReference>
<keyword evidence="4" id="KW-0677">Repeat</keyword>
<evidence type="ECO:0000256" key="3">
    <source>
        <dbReference type="ARBA" id="ARBA00022574"/>
    </source>
</evidence>
<dbReference type="GO" id="GO:0045504">
    <property type="term" value="F:dynein heavy chain binding"/>
    <property type="evidence" value="ECO:0007669"/>
    <property type="project" value="TreeGrafter"/>
</dbReference>
<evidence type="ECO:0000256" key="1">
    <source>
        <dbReference type="ARBA" id="ARBA00004611"/>
    </source>
</evidence>
<evidence type="ECO:0000256" key="5">
    <source>
        <dbReference type="ARBA" id="ARBA00022846"/>
    </source>
</evidence>
<evidence type="ECO:0000256" key="4">
    <source>
        <dbReference type="ARBA" id="ARBA00022737"/>
    </source>
</evidence>
<dbReference type="OMA" id="SEGHIMF"/>
<dbReference type="GO" id="GO:0120293">
    <property type="term" value="C:dynein axonemal particle"/>
    <property type="evidence" value="ECO:0007669"/>
    <property type="project" value="UniProtKB-SubCell"/>
</dbReference>
<keyword evidence="3 12" id="KW-0853">WD repeat</keyword>
<dbReference type="InterPro" id="IPR001680">
    <property type="entry name" value="WD40_rpt"/>
</dbReference>
<keyword evidence="8" id="KW-0966">Cell projection</keyword>
<reference evidence="13" key="3">
    <citation type="submission" date="2025-09" db="UniProtKB">
        <authorList>
            <consortium name="Ensembl"/>
        </authorList>
    </citation>
    <scope>IDENTIFICATION</scope>
</reference>
<dbReference type="InterPro" id="IPR036322">
    <property type="entry name" value="WD40_repeat_dom_sf"/>
</dbReference>
<keyword evidence="6" id="KW-0969">Cilium</keyword>
<evidence type="ECO:0000256" key="6">
    <source>
        <dbReference type="ARBA" id="ARBA00023069"/>
    </source>
</evidence>
<evidence type="ECO:0000256" key="2">
    <source>
        <dbReference type="ARBA" id="ARBA00022490"/>
    </source>
</evidence>
<dbReference type="EMBL" id="AYCK01011096">
    <property type="status" value="NOT_ANNOTATED_CDS"/>
    <property type="molecule type" value="Genomic_DNA"/>
</dbReference>
<proteinExistence type="predicted"/>
<dbReference type="EMBL" id="AYCK01011098">
    <property type="status" value="NOT_ANNOTATED_CDS"/>
    <property type="molecule type" value="Genomic_DNA"/>
</dbReference>
<dbReference type="SMART" id="SM00320">
    <property type="entry name" value="WD40"/>
    <property type="match status" value="5"/>
</dbReference>
<dbReference type="AlphaFoldDB" id="A0A096MCV7"/>
<dbReference type="PANTHER" id="PTHR12442:SF12">
    <property type="entry name" value="DYNEIN AXONEMAL INTERMEDIATE CHAIN 4"/>
    <property type="match status" value="1"/>
</dbReference>
<dbReference type="EMBL" id="AYCK01011097">
    <property type="status" value="NOT_ANNOTATED_CDS"/>
    <property type="molecule type" value="Genomic_DNA"/>
</dbReference>
<accession>A0A096MCV7</accession>
<organism evidence="13 14">
    <name type="scientific">Poecilia formosa</name>
    <name type="common">Amazon molly</name>
    <name type="synonym">Limia formosa</name>
    <dbReference type="NCBI Taxonomy" id="48698"/>
    <lineage>
        <taxon>Eukaryota</taxon>
        <taxon>Metazoa</taxon>
        <taxon>Chordata</taxon>
        <taxon>Craniata</taxon>
        <taxon>Vertebrata</taxon>
        <taxon>Euteleostomi</taxon>
        <taxon>Actinopterygii</taxon>
        <taxon>Neopterygii</taxon>
        <taxon>Teleostei</taxon>
        <taxon>Neoteleostei</taxon>
        <taxon>Acanthomorphata</taxon>
        <taxon>Ovalentaria</taxon>
        <taxon>Atherinomorphae</taxon>
        <taxon>Cyprinodontiformes</taxon>
        <taxon>Poeciliidae</taxon>
        <taxon>Poeciliinae</taxon>
        <taxon>Poecilia</taxon>
    </lineage>
</organism>
<dbReference type="Proteomes" id="UP000028760">
    <property type="component" value="Unassembled WGS sequence"/>
</dbReference>